<organism evidence="1 2">
    <name type="scientific">Haloquadratum walsbyi J07HQW1</name>
    <dbReference type="NCBI Taxonomy" id="1238424"/>
    <lineage>
        <taxon>Archaea</taxon>
        <taxon>Methanobacteriati</taxon>
        <taxon>Methanobacteriota</taxon>
        <taxon>Stenosarchaea group</taxon>
        <taxon>Halobacteria</taxon>
        <taxon>Halobacteriales</taxon>
        <taxon>Haloferacaceae</taxon>
        <taxon>Haloquadratum</taxon>
    </lineage>
</organism>
<dbReference type="HOGENOM" id="CLU_3321241_0_0_2"/>
<evidence type="ECO:0000313" key="2">
    <source>
        <dbReference type="Proteomes" id="UP000030649"/>
    </source>
</evidence>
<reference evidence="1 2" key="1">
    <citation type="journal article" date="2013" name="PLoS ONE">
        <title>Assembly-driven community genomics of a hypersaline microbial ecosystem.</title>
        <authorList>
            <person name="Podell S."/>
            <person name="Ugalde J.A."/>
            <person name="Narasingarao P."/>
            <person name="Banfield J.F."/>
            <person name="Heidelberg K.B."/>
            <person name="Allen E.E."/>
        </authorList>
    </citation>
    <scope>NUCLEOTIDE SEQUENCE [LARGE SCALE GENOMIC DNA]</scope>
    <source>
        <strain evidence="2">J07HQW1</strain>
    </source>
</reference>
<dbReference type="Proteomes" id="UP000030649">
    <property type="component" value="Unassembled WGS sequence"/>
</dbReference>
<protein>
    <submittedName>
        <fullName evidence="1">Uncharacterized protein</fullName>
    </submittedName>
</protein>
<name>U1N1A8_9EURY</name>
<gene>
    <name evidence="1" type="ORF">J07HQW1_00131</name>
</gene>
<evidence type="ECO:0000313" key="1">
    <source>
        <dbReference type="EMBL" id="ERG90118.1"/>
    </source>
</evidence>
<proteinExistence type="predicted"/>
<dbReference type="EMBL" id="KE356560">
    <property type="protein sequence ID" value="ERG90118.1"/>
    <property type="molecule type" value="Genomic_DNA"/>
</dbReference>
<accession>U1N1A8</accession>
<dbReference type="AlphaFoldDB" id="U1N1A8"/>
<feature type="non-terminal residue" evidence="1">
    <location>
        <position position="1"/>
    </location>
</feature>
<sequence length="38" mass="3694">GAGAGGTAGGAKPPGLLLLFLTMDGVQALFVPQGRRQA</sequence>